<reference evidence="6 7" key="1">
    <citation type="submission" date="2019-02" db="EMBL/GenBank/DDBJ databases">
        <title>Sequencing the genomes of 1000 actinobacteria strains.</title>
        <authorList>
            <person name="Klenk H.-P."/>
        </authorList>
    </citation>
    <scope>NUCLEOTIDE SEQUENCE [LARGE SCALE GENOMIC DNA]</scope>
    <source>
        <strain evidence="6 7">DSM 45888</strain>
    </source>
</reference>
<dbReference type="InterPro" id="IPR028082">
    <property type="entry name" value="Peripla_BP_I"/>
</dbReference>
<keyword evidence="7" id="KW-1185">Reference proteome</keyword>
<dbReference type="InterPro" id="IPR000843">
    <property type="entry name" value="HTH_LacI"/>
</dbReference>
<dbReference type="RefSeq" id="WP_130400527.1">
    <property type="nucleotide sequence ID" value="NZ_SHKK01000001.1"/>
</dbReference>
<dbReference type="AlphaFoldDB" id="A0A4Q7UD32"/>
<evidence type="ECO:0000259" key="5">
    <source>
        <dbReference type="PROSITE" id="PS50932"/>
    </source>
</evidence>
<dbReference type="PANTHER" id="PTHR30146:SF147">
    <property type="entry name" value="HTH-TYPE TRANSCRIPTIONAL REGULATOR DEGA"/>
    <property type="match status" value="1"/>
</dbReference>
<dbReference type="Gene3D" id="3.40.50.2300">
    <property type="match status" value="2"/>
</dbReference>
<evidence type="ECO:0000256" key="1">
    <source>
        <dbReference type="ARBA" id="ARBA00023015"/>
    </source>
</evidence>
<proteinExistence type="predicted"/>
<evidence type="ECO:0000313" key="7">
    <source>
        <dbReference type="Proteomes" id="UP000293781"/>
    </source>
</evidence>
<dbReference type="InterPro" id="IPR010982">
    <property type="entry name" value="Lambda_DNA-bd_dom_sf"/>
</dbReference>
<accession>A0A4Q7UD32</accession>
<dbReference type="Gene3D" id="1.10.260.40">
    <property type="entry name" value="lambda repressor-like DNA-binding domains"/>
    <property type="match status" value="1"/>
</dbReference>
<keyword evidence="2" id="KW-0238">DNA-binding</keyword>
<dbReference type="GO" id="GO:0000976">
    <property type="term" value="F:transcription cis-regulatory region binding"/>
    <property type="evidence" value="ECO:0007669"/>
    <property type="project" value="TreeGrafter"/>
</dbReference>
<dbReference type="Pfam" id="PF00356">
    <property type="entry name" value="LacI"/>
    <property type="match status" value="1"/>
</dbReference>
<evidence type="ECO:0000256" key="3">
    <source>
        <dbReference type="ARBA" id="ARBA00023163"/>
    </source>
</evidence>
<dbReference type="InterPro" id="IPR046335">
    <property type="entry name" value="LacI/GalR-like_sensor"/>
</dbReference>
<sequence length="362" mass="39352">MPDHTRPPEKRVTIYDVAVEADVSPSTVSRAFSRPSRVNSETAERIRQVAERLGYRTNPLPRALTTSRTRMIALVIADITNPVYAGIVRGAQETAMHDEYTIVLIDAQESDRVERAAIERTMSTVDGIVLASSRMSDSAIRMFAKQRPVVVLNRAVADVPCVVTDNPRGVRRAAEHLGELGHDHITYVAGPQASWPNGIRWRSLLEAGMELEIRVRQIGPFSPTIEGGERAAEELRARPATAVLAFNDQMAIGLIRGLTRMGIDVPGDVSVVGFDNTLAADIVTPGLTTVAAPFYAEGSAATRHLLTMIEGAPGHTGRPMVLPVRLVVRHSTAARDRNGGRPRPWVRQRPALAAGLPPPSEQ</sequence>
<gene>
    <name evidence="6" type="ORF">EV382_1127</name>
</gene>
<dbReference type="PROSITE" id="PS50932">
    <property type="entry name" value="HTH_LACI_2"/>
    <property type="match status" value="1"/>
</dbReference>
<evidence type="ECO:0000313" key="6">
    <source>
        <dbReference type="EMBL" id="RZT77951.1"/>
    </source>
</evidence>
<dbReference type="Pfam" id="PF13377">
    <property type="entry name" value="Peripla_BP_3"/>
    <property type="match status" value="1"/>
</dbReference>
<protein>
    <submittedName>
        <fullName evidence="6">LacI family transcriptional regulator</fullName>
    </submittedName>
</protein>
<dbReference type="SUPFAM" id="SSF47413">
    <property type="entry name" value="lambda repressor-like DNA-binding domains"/>
    <property type="match status" value="1"/>
</dbReference>
<keyword evidence="1" id="KW-0805">Transcription regulation</keyword>
<keyword evidence="3" id="KW-0804">Transcription</keyword>
<organism evidence="6 7">
    <name type="scientific">Micromonospora violae</name>
    <dbReference type="NCBI Taxonomy" id="1278207"/>
    <lineage>
        <taxon>Bacteria</taxon>
        <taxon>Bacillati</taxon>
        <taxon>Actinomycetota</taxon>
        <taxon>Actinomycetes</taxon>
        <taxon>Micromonosporales</taxon>
        <taxon>Micromonosporaceae</taxon>
        <taxon>Micromonospora</taxon>
    </lineage>
</organism>
<dbReference type="GO" id="GO:0003700">
    <property type="term" value="F:DNA-binding transcription factor activity"/>
    <property type="evidence" value="ECO:0007669"/>
    <property type="project" value="TreeGrafter"/>
</dbReference>
<dbReference type="CDD" id="cd01392">
    <property type="entry name" value="HTH_LacI"/>
    <property type="match status" value="1"/>
</dbReference>
<evidence type="ECO:0000256" key="2">
    <source>
        <dbReference type="ARBA" id="ARBA00023125"/>
    </source>
</evidence>
<dbReference type="PANTHER" id="PTHR30146">
    <property type="entry name" value="LACI-RELATED TRANSCRIPTIONAL REPRESSOR"/>
    <property type="match status" value="1"/>
</dbReference>
<dbReference type="EMBL" id="SHKK01000001">
    <property type="protein sequence ID" value="RZT77951.1"/>
    <property type="molecule type" value="Genomic_DNA"/>
</dbReference>
<name>A0A4Q7UD32_9ACTN</name>
<comment type="caution">
    <text evidence="6">The sequence shown here is derived from an EMBL/GenBank/DDBJ whole genome shotgun (WGS) entry which is preliminary data.</text>
</comment>
<feature type="domain" description="HTH lacI-type" evidence="5">
    <location>
        <begin position="12"/>
        <end position="66"/>
    </location>
</feature>
<dbReference type="OrthoDB" id="3258243at2"/>
<dbReference type="SUPFAM" id="SSF53822">
    <property type="entry name" value="Periplasmic binding protein-like I"/>
    <property type="match status" value="1"/>
</dbReference>
<dbReference type="SMART" id="SM00354">
    <property type="entry name" value="HTH_LACI"/>
    <property type="match status" value="1"/>
</dbReference>
<dbReference type="CDD" id="cd06267">
    <property type="entry name" value="PBP1_LacI_sugar_binding-like"/>
    <property type="match status" value="1"/>
</dbReference>
<evidence type="ECO:0000256" key="4">
    <source>
        <dbReference type="SAM" id="MobiDB-lite"/>
    </source>
</evidence>
<feature type="region of interest" description="Disordered" evidence="4">
    <location>
        <begin position="332"/>
        <end position="362"/>
    </location>
</feature>
<dbReference type="Proteomes" id="UP000293781">
    <property type="component" value="Unassembled WGS sequence"/>
</dbReference>